<keyword evidence="2" id="KW-1185">Reference proteome</keyword>
<sequence length="74" mass="8765">MIDRESLKIEVERIILERVGTYEGPYIYHGDRINRGRLLNRLQAGETKARKKESKKVTKKHLQATRFSSPFFFL</sequence>
<reference evidence="1 2" key="1">
    <citation type="submission" date="2015-07" db="EMBL/GenBank/DDBJ databases">
        <title>The genome of Dufourea novaeangliae.</title>
        <authorList>
            <person name="Pan H."/>
            <person name="Kapheim K."/>
        </authorList>
    </citation>
    <scope>NUCLEOTIDE SEQUENCE [LARGE SCALE GENOMIC DNA]</scope>
    <source>
        <strain evidence="1">0120121106</strain>
        <tissue evidence="1">Whole body</tissue>
    </source>
</reference>
<dbReference type="Proteomes" id="UP000076502">
    <property type="component" value="Unassembled WGS sequence"/>
</dbReference>
<evidence type="ECO:0000313" key="2">
    <source>
        <dbReference type="Proteomes" id="UP000076502"/>
    </source>
</evidence>
<name>A0A154P352_DUFNO</name>
<protein>
    <submittedName>
        <fullName evidence="1">Uncharacterized protein</fullName>
    </submittedName>
</protein>
<evidence type="ECO:0000313" key="1">
    <source>
        <dbReference type="EMBL" id="KZC06346.1"/>
    </source>
</evidence>
<dbReference type="AlphaFoldDB" id="A0A154P352"/>
<organism evidence="1 2">
    <name type="scientific">Dufourea novaeangliae</name>
    <name type="common">Sweat bee</name>
    <dbReference type="NCBI Taxonomy" id="178035"/>
    <lineage>
        <taxon>Eukaryota</taxon>
        <taxon>Metazoa</taxon>
        <taxon>Ecdysozoa</taxon>
        <taxon>Arthropoda</taxon>
        <taxon>Hexapoda</taxon>
        <taxon>Insecta</taxon>
        <taxon>Pterygota</taxon>
        <taxon>Neoptera</taxon>
        <taxon>Endopterygota</taxon>
        <taxon>Hymenoptera</taxon>
        <taxon>Apocrita</taxon>
        <taxon>Aculeata</taxon>
        <taxon>Apoidea</taxon>
        <taxon>Anthophila</taxon>
        <taxon>Halictidae</taxon>
        <taxon>Rophitinae</taxon>
        <taxon>Dufourea</taxon>
    </lineage>
</organism>
<proteinExistence type="predicted"/>
<gene>
    <name evidence="1" type="ORF">WN55_10256</name>
</gene>
<accession>A0A154P352</accession>
<dbReference type="EMBL" id="KQ434809">
    <property type="protein sequence ID" value="KZC06346.1"/>
    <property type="molecule type" value="Genomic_DNA"/>
</dbReference>